<evidence type="ECO:0000256" key="1">
    <source>
        <dbReference type="ARBA" id="ARBA00022603"/>
    </source>
</evidence>
<dbReference type="PANTHER" id="PTHR33841">
    <property type="entry name" value="DNA METHYLTRANSFERASE YEEA-RELATED"/>
    <property type="match status" value="1"/>
</dbReference>
<dbReference type="Gene3D" id="3.40.50.150">
    <property type="entry name" value="Vaccinia Virus protein VP39"/>
    <property type="match status" value="1"/>
</dbReference>
<protein>
    <submittedName>
        <fullName evidence="6">N-6 DNA methylase</fullName>
    </submittedName>
</protein>
<dbReference type="RefSeq" id="WP_305995932.1">
    <property type="nucleotide sequence ID" value="NZ_JAVALS010000003.1"/>
</dbReference>
<dbReference type="GO" id="GO:0008168">
    <property type="term" value="F:methyltransferase activity"/>
    <property type="evidence" value="ECO:0007669"/>
    <property type="project" value="UniProtKB-KW"/>
</dbReference>
<keyword evidence="4" id="KW-0680">Restriction system</keyword>
<dbReference type="Proteomes" id="UP001232725">
    <property type="component" value="Unassembled WGS sequence"/>
</dbReference>
<evidence type="ECO:0000256" key="4">
    <source>
        <dbReference type="ARBA" id="ARBA00022747"/>
    </source>
</evidence>
<dbReference type="InterPro" id="IPR003356">
    <property type="entry name" value="DNA_methylase_A-5"/>
</dbReference>
<sequence>MTVEALLDAARKKQLGQYFTDQRVGRLLAALADAGSAASIIDPMVGSADLLQACLSVGARPERLVGIELDPVALDRARTALDGVEGTELTLGDAFSAPLPSTQFDLVITNPPYIRYQSRSQVDGIDVPTSAGVRAGLIRAISGRRDLSEDDKGLWLRAAKEYPGTSDIAVPAWLLSAALVRPGGVLAVVAPQAWLSRNYAHAVRTLLDAAFDIEVIVEDGDASWFDDAQVRTQLVVARRRALTAQGAGGATVMARATRRLAAGGDLRGTLGSEAEVAEALRSVTSSTPVVVTVGLDAHLEHGLSVSASGQGAQVPPRVAATLGPEADRALVRTLESYGWRTGQGLRSGANDFFYVSVVDPDVRPARRWGIDSLPLPPECLLPAVRRQNELGEGFAVDESLLPSRLVYLQGWVTASDLKRMGPGDAEVLPSPVDKWITQVASTPLSSKDPTKLFPELVAVATNNKTDRTGRPVKFWYQLPALAPRHRPALFLGRVCGGRPKAFRNGSGVVVDANFSTLWPVEPGALPADALLALLNSSWTWANLESTCTVLGGGALKVEATDLRRLALPDLSAEAVDRLAQLGRSLVESPSDAVREAIDQVVADSVVPADVTSDLAPALRVLAERAMQHRSRDGSSVGGHP</sequence>
<evidence type="ECO:0000259" key="5">
    <source>
        <dbReference type="Pfam" id="PF02384"/>
    </source>
</evidence>
<dbReference type="InterPro" id="IPR002052">
    <property type="entry name" value="DNA_methylase_N6_adenine_CS"/>
</dbReference>
<evidence type="ECO:0000313" key="7">
    <source>
        <dbReference type="Proteomes" id="UP001232725"/>
    </source>
</evidence>
<dbReference type="PRINTS" id="PR00507">
    <property type="entry name" value="N12N6MTFRASE"/>
</dbReference>
<organism evidence="6 7">
    <name type="scientific">Arthrobacter horti</name>
    <dbReference type="NCBI Taxonomy" id="3068273"/>
    <lineage>
        <taxon>Bacteria</taxon>
        <taxon>Bacillati</taxon>
        <taxon>Actinomycetota</taxon>
        <taxon>Actinomycetes</taxon>
        <taxon>Micrococcales</taxon>
        <taxon>Micrococcaceae</taxon>
        <taxon>Arthrobacter</taxon>
    </lineage>
</organism>
<keyword evidence="1 6" id="KW-0489">Methyltransferase</keyword>
<accession>A0ABT9IMT7</accession>
<dbReference type="InterPro" id="IPR029063">
    <property type="entry name" value="SAM-dependent_MTases_sf"/>
</dbReference>
<feature type="domain" description="DNA methylase adenine-specific" evidence="5">
    <location>
        <begin position="10"/>
        <end position="114"/>
    </location>
</feature>
<dbReference type="Pfam" id="PF02384">
    <property type="entry name" value="N6_Mtase"/>
    <property type="match status" value="1"/>
</dbReference>
<dbReference type="InterPro" id="IPR050953">
    <property type="entry name" value="N4_N6_ade-DNA_methylase"/>
</dbReference>
<evidence type="ECO:0000256" key="2">
    <source>
        <dbReference type="ARBA" id="ARBA00022679"/>
    </source>
</evidence>
<evidence type="ECO:0000256" key="3">
    <source>
        <dbReference type="ARBA" id="ARBA00022691"/>
    </source>
</evidence>
<dbReference type="CDD" id="cd02440">
    <property type="entry name" value="AdoMet_MTases"/>
    <property type="match status" value="1"/>
</dbReference>
<name>A0ABT9IMT7_9MICC</name>
<dbReference type="EMBL" id="JAVALS010000003">
    <property type="protein sequence ID" value="MDP5226886.1"/>
    <property type="molecule type" value="Genomic_DNA"/>
</dbReference>
<dbReference type="SUPFAM" id="SSF53335">
    <property type="entry name" value="S-adenosyl-L-methionine-dependent methyltransferases"/>
    <property type="match status" value="1"/>
</dbReference>
<evidence type="ECO:0000313" key="6">
    <source>
        <dbReference type="EMBL" id="MDP5226886.1"/>
    </source>
</evidence>
<comment type="caution">
    <text evidence="6">The sequence shown here is derived from an EMBL/GenBank/DDBJ whole genome shotgun (WGS) entry which is preliminary data.</text>
</comment>
<reference evidence="6 7" key="1">
    <citation type="submission" date="2023-08" db="EMBL/GenBank/DDBJ databases">
        <title>Arthrobacter horti sp. nov., isolated from forest soil.</title>
        <authorList>
            <person name="Park M."/>
        </authorList>
    </citation>
    <scope>NUCLEOTIDE SEQUENCE [LARGE SCALE GENOMIC DNA]</scope>
    <source>
        <strain evidence="6 7">YJM1</strain>
    </source>
</reference>
<dbReference type="PANTHER" id="PTHR33841:SF5">
    <property type="entry name" value="DNA METHYLASE (MODIFICATION METHYLASE) (METHYLTRANSFERASE)-RELATED"/>
    <property type="match status" value="1"/>
</dbReference>
<proteinExistence type="predicted"/>
<gene>
    <name evidence="6" type="ORF">Q9R02_06965</name>
</gene>
<keyword evidence="2" id="KW-0808">Transferase</keyword>
<dbReference type="PROSITE" id="PS00092">
    <property type="entry name" value="N6_MTASE"/>
    <property type="match status" value="1"/>
</dbReference>
<keyword evidence="3" id="KW-0949">S-adenosyl-L-methionine</keyword>
<dbReference type="GO" id="GO:0032259">
    <property type="term" value="P:methylation"/>
    <property type="evidence" value="ECO:0007669"/>
    <property type="project" value="UniProtKB-KW"/>
</dbReference>
<keyword evidence="7" id="KW-1185">Reference proteome</keyword>